<comment type="cofactor">
    <cofactor evidence="6">
        <name>Ca(2+)</name>
        <dbReference type="ChEBI" id="CHEBI:29108"/>
    </cofactor>
    <text evidence="6">Binds 2 calcium ions per subunit.</text>
</comment>
<dbReference type="PANTHER" id="PTHR11799">
    <property type="entry name" value="PARAOXONASE"/>
    <property type="match status" value="1"/>
</dbReference>
<dbReference type="OrthoDB" id="423498at2759"/>
<feature type="binding site" evidence="6">
    <location>
        <position position="32"/>
    </location>
    <ligand>
        <name>Ca(2+)</name>
        <dbReference type="ChEBI" id="CHEBI:29108"/>
        <label>1</label>
        <note>catalytic</note>
    </ligand>
</feature>
<dbReference type="GO" id="GO:0004064">
    <property type="term" value="F:arylesterase activity"/>
    <property type="evidence" value="ECO:0007669"/>
    <property type="project" value="InterPro"/>
</dbReference>
<dbReference type="AlphaFoldDB" id="A0A0B1T6T1"/>
<gene>
    <name evidence="8" type="ORF">OESDEN_07147</name>
</gene>
<organism evidence="8 9">
    <name type="scientific">Oesophagostomum dentatum</name>
    <name type="common">Nodular worm</name>
    <dbReference type="NCBI Taxonomy" id="61180"/>
    <lineage>
        <taxon>Eukaryota</taxon>
        <taxon>Metazoa</taxon>
        <taxon>Ecdysozoa</taxon>
        <taxon>Nematoda</taxon>
        <taxon>Chromadorea</taxon>
        <taxon>Rhabditida</taxon>
        <taxon>Rhabditina</taxon>
        <taxon>Rhabditomorpha</taxon>
        <taxon>Strongyloidea</taxon>
        <taxon>Strongylidae</taxon>
        <taxon>Oesophagostomum</taxon>
    </lineage>
</organism>
<feature type="binding site" evidence="6">
    <location>
        <position position="95"/>
    </location>
    <ligand>
        <name>Ca(2+)</name>
        <dbReference type="ChEBI" id="CHEBI:29108"/>
        <label>1</label>
        <note>catalytic</note>
    </ligand>
</feature>
<protein>
    <submittedName>
        <fullName evidence="8">Arylesterase</fullName>
    </submittedName>
</protein>
<feature type="binding site" evidence="6">
    <location>
        <position position="147"/>
    </location>
    <ligand>
        <name>Ca(2+)</name>
        <dbReference type="ChEBI" id="CHEBI:29108"/>
        <label>1</label>
        <note>catalytic</note>
    </ligand>
</feature>
<dbReference type="EMBL" id="KN551032">
    <property type="protein sequence ID" value="KHJ92949.1"/>
    <property type="molecule type" value="Genomic_DNA"/>
</dbReference>
<accession>A0A0B1T6T1</accession>
<reference evidence="8 9" key="1">
    <citation type="submission" date="2014-03" db="EMBL/GenBank/DDBJ databases">
        <title>Draft genome of the hookworm Oesophagostomum dentatum.</title>
        <authorList>
            <person name="Mitreva M."/>
        </authorList>
    </citation>
    <scope>NUCLEOTIDE SEQUENCE [LARGE SCALE GENOMIC DNA]</scope>
    <source>
        <strain evidence="8 9">OD-Hann</strain>
    </source>
</reference>
<keyword evidence="6" id="KW-0479">Metal-binding</keyword>
<comment type="similarity">
    <text evidence="1">Belongs to the paraoxonase family.</text>
</comment>
<dbReference type="Proteomes" id="UP000053660">
    <property type="component" value="Unassembled WGS sequence"/>
</dbReference>
<feature type="active site" description="Proton acceptor" evidence="5">
    <location>
        <position position="93"/>
    </location>
</feature>
<dbReference type="Pfam" id="PF01731">
    <property type="entry name" value="Arylesterase"/>
    <property type="match status" value="1"/>
</dbReference>
<dbReference type="SUPFAM" id="SSF63829">
    <property type="entry name" value="Calcium-dependent phosphotriesterase"/>
    <property type="match status" value="1"/>
</dbReference>
<keyword evidence="3 7" id="KW-1015">Disulfide bond</keyword>
<dbReference type="GO" id="GO:0046872">
    <property type="term" value="F:metal ion binding"/>
    <property type="evidence" value="ECO:0007669"/>
    <property type="project" value="UniProtKB-KW"/>
</dbReference>
<feature type="binding site" evidence="6">
    <location>
        <position position="148"/>
    </location>
    <ligand>
        <name>Ca(2+)</name>
        <dbReference type="ChEBI" id="CHEBI:29108"/>
        <label>1</label>
        <note>catalytic</note>
    </ligand>
</feature>
<dbReference type="InterPro" id="IPR002640">
    <property type="entry name" value="Arylesterase"/>
</dbReference>
<sequence length="348" mass="39128">MKVWLTLDINKRVYNHRPGSCRQVEGVVYGSEDIALIEDEGIAFVTSGLIHLLGRGKDVKGQIFLYDFNQKGPYKVVPVKINGKYDKNNFHPHGISHFVRSDGGIRLFVINHSKKFEHSVMVFDWDRKSKELNLVRIITDDKFIRPNDLAAVSENAFILTNDGSAQTTFTSFIEELLMIPTGSVMYYDGKASSWLIAKTRTPNGIFLHPDRKHLVVSHASAERISIYGLKKNYHSVSHVLDIPLLTLTDNVFVDKDGVIWTGAHPVLKETMRHLTDCENPKINASSQVLRITLSKDFKSYEVTEPFTDDGRFASGSSAAVTFKNQLLIGTVCRQLVHCYISPETVATS</sequence>
<evidence type="ECO:0000256" key="4">
    <source>
        <dbReference type="ARBA" id="ARBA00023180"/>
    </source>
</evidence>
<keyword evidence="2" id="KW-0378">Hydrolase</keyword>
<name>A0A0B1T6T1_OESDE</name>
<evidence type="ECO:0000256" key="1">
    <source>
        <dbReference type="ARBA" id="ARBA00008595"/>
    </source>
</evidence>
<feature type="binding site" evidence="6">
    <location>
        <position position="249"/>
    </location>
    <ligand>
        <name>Ca(2+)</name>
        <dbReference type="ChEBI" id="CHEBI:29108"/>
        <label>1</label>
        <note>catalytic</note>
    </ligand>
</feature>
<evidence type="ECO:0000313" key="9">
    <source>
        <dbReference type="Proteomes" id="UP000053660"/>
    </source>
</evidence>
<evidence type="ECO:0000256" key="6">
    <source>
        <dbReference type="PIRSR" id="PIRSR602640-2"/>
    </source>
</evidence>
<evidence type="ECO:0000256" key="3">
    <source>
        <dbReference type="ARBA" id="ARBA00023157"/>
    </source>
</evidence>
<dbReference type="Gene3D" id="2.120.10.30">
    <property type="entry name" value="TolB, C-terminal domain"/>
    <property type="match status" value="1"/>
</dbReference>
<evidence type="ECO:0000256" key="7">
    <source>
        <dbReference type="PIRSR" id="PIRSR602640-3"/>
    </source>
</evidence>
<proteinExistence type="inferred from homology"/>
<feature type="binding site" evidence="6">
    <location>
        <position position="250"/>
    </location>
    <ligand>
        <name>Ca(2+)</name>
        <dbReference type="ChEBI" id="CHEBI:29108"/>
        <label>1</label>
        <note>catalytic</note>
    </ligand>
</feature>
<dbReference type="InterPro" id="IPR051288">
    <property type="entry name" value="Serum_paraoxonase/arylesterase"/>
</dbReference>
<feature type="binding site" evidence="6">
    <location>
        <position position="33"/>
    </location>
    <ligand>
        <name>Ca(2+)</name>
        <dbReference type="ChEBI" id="CHEBI:29108"/>
        <label>1</label>
        <note>catalytic</note>
    </ligand>
</feature>
<dbReference type="InterPro" id="IPR011042">
    <property type="entry name" value="6-blade_b-propeller_TolB-like"/>
</dbReference>
<evidence type="ECO:0000313" key="8">
    <source>
        <dbReference type="EMBL" id="KHJ92949.1"/>
    </source>
</evidence>
<keyword evidence="9" id="KW-1185">Reference proteome</keyword>
<keyword evidence="4" id="KW-0325">Glycoprotein</keyword>
<keyword evidence="6" id="KW-0106">Calcium</keyword>
<feature type="binding site" evidence="6">
    <location>
        <position position="203"/>
    </location>
    <ligand>
        <name>Ca(2+)</name>
        <dbReference type="ChEBI" id="CHEBI:29108"/>
        <label>1</label>
        <note>catalytic</note>
    </ligand>
</feature>
<evidence type="ECO:0000256" key="5">
    <source>
        <dbReference type="PIRSR" id="PIRSR602640-1"/>
    </source>
</evidence>
<dbReference type="PANTHER" id="PTHR11799:SF12">
    <property type="entry name" value="PARAOXONASE-RELATED"/>
    <property type="match status" value="1"/>
</dbReference>
<feature type="disulfide bond" description="In form B" evidence="7">
    <location>
        <begin position="21"/>
        <end position="338"/>
    </location>
</feature>
<evidence type="ECO:0000256" key="2">
    <source>
        <dbReference type="ARBA" id="ARBA00022801"/>
    </source>
</evidence>